<dbReference type="SUPFAM" id="SSF51445">
    <property type="entry name" value="(Trans)glycosidases"/>
    <property type="match status" value="1"/>
</dbReference>
<dbReference type="PANTHER" id="PTHR47406:SF2">
    <property type="entry name" value="ALPHA GLUCURONIDASE N-TERMINAL DOMAIN-CONTAINING PROTEIN"/>
    <property type="match status" value="1"/>
</dbReference>
<dbReference type="InterPro" id="IPR029018">
    <property type="entry name" value="Hex-like_dom2"/>
</dbReference>
<dbReference type="EMBL" id="CP036269">
    <property type="protein sequence ID" value="QDT45077.1"/>
    <property type="molecule type" value="Genomic_DNA"/>
</dbReference>
<gene>
    <name evidence="3" type="ORF">Pan241w_51950</name>
</gene>
<dbReference type="Gene3D" id="3.30.379.10">
    <property type="entry name" value="Chitobiase/beta-hexosaminidase domain 2-like"/>
    <property type="match status" value="1"/>
</dbReference>
<dbReference type="PANTHER" id="PTHR47406">
    <property type="entry name" value="COAGULATION FACTOR 5/8 TYPE, C-TERMINAL"/>
    <property type="match status" value="1"/>
</dbReference>
<dbReference type="CDD" id="cd09620">
    <property type="entry name" value="CBM9_like_3"/>
    <property type="match status" value="1"/>
</dbReference>
<proteinExistence type="predicted"/>
<dbReference type="GO" id="GO:0005975">
    <property type="term" value="P:carbohydrate metabolic process"/>
    <property type="evidence" value="ECO:0007669"/>
    <property type="project" value="UniProtKB-ARBA"/>
</dbReference>
<dbReference type="Pfam" id="PF16126">
    <property type="entry name" value="DUF4838"/>
    <property type="match status" value="1"/>
</dbReference>
<dbReference type="Gene3D" id="2.60.40.1190">
    <property type="match status" value="1"/>
</dbReference>
<feature type="chain" id="PRO_5021761281" description="Carbohydrate-binding domain-containing protein" evidence="2">
    <location>
        <begin position="19"/>
        <end position="1102"/>
    </location>
</feature>
<dbReference type="OrthoDB" id="5136785at2"/>
<protein>
    <recommendedName>
        <fullName evidence="5">Carbohydrate-binding domain-containing protein</fullName>
    </recommendedName>
</protein>
<dbReference type="AlphaFoldDB" id="A0A517RMG1"/>
<organism evidence="3 4">
    <name type="scientific">Gimesia alba</name>
    <dbReference type="NCBI Taxonomy" id="2527973"/>
    <lineage>
        <taxon>Bacteria</taxon>
        <taxon>Pseudomonadati</taxon>
        <taxon>Planctomycetota</taxon>
        <taxon>Planctomycetia</taxon>
        <taxon>Planctomycetales</taxon>
        <taxon>Planctomycetaceae</taxon>
        <taxon>Gimesia</taxon>
    </lineage>
</organism>
<keyword evidence="2" id="KW-0732">Signal</keyword>
<dbReference type="SUPFAM" id="SSF48452">
    <property type="entry name" value="TPR-like"/>
    <property type="match status" value="1"/>
</dbReference>
<dbReference type="InterPro" id="IPR011990">
    <property type="entry name" value="TPR-like_helical_dom_sf"/>
</dbReference>
<dbReference type="GO" id="GO:0016787">
    <property type="term" value="F:hydrolase activity"/>
    <property type="evidence" value="ECO:0007669"/>
    <property type="project" value="UniProtKB-KW"/>
</dbReference>
<dbReference type="InterPro" id="IPR017853">
    <property type="entry name" value="GH"/>
</dbReference>
<evidence type="ECO:0000256" key="2">
    <source>
        <dbReference type="SAM" id="SignalP"/>
    </source>
</evidence>
<keyword evidence="4" id="KW-1185">Reference proteome</keyword>
<dbReference type="Gene3D" id="1.25.40.1040">
    <property type="match status" value="1"/>
</dbReference>
<dbReference type="Proteomes" id="UP000317171">
    <property type="component" value="Chromosome"/>
</dbReference>
<name>A0A517RMG1_9PLAN</name>
<evidence type="ECO:0008006" key="5">
    <source>
        <dbReference type="Google" id="ProtNLM"/>
    </source>
</evidence>
<accession>A0A517RMG1</accession>
<dbReference type="InterPro" id="IPR032287">
    <property type="entry name" value="DUF4838"/>
</dbReference>
<dbReference type="SUPFAM" id="SSF49344">
    <property type="entry name" value="CBD9-like"/>
    <property type="match status" value="1"/>
</dbReference>
<dbReference type="KEGG" id="gaz:Pan241w_51950"/>
<dbReference type="RefSeq" id="WP_145221093.1">
    <property type="nucleotide sequence ID" value="NZ_CP036269.1"/>
</dbReference>
<sequence precursor="true">MIKHALLAGILCWVCLHAAPSSTAERFLVEQGQPRAEIIISSKPPRTTRLAAQELQTYIKKISGAKLQIVTEPSGTQPVHIFIGRSAHLDQRGISDEGLKFGAYRIVSGENWLALIGDDTDFIPTEPWPRNNRDVVNGKAQQAWDKITGKHWGYPHSQMYKHYTGPTQLFGTPKEQQLDKNGNVNVWGFDERGSFNAVCGFLRGLGVRWYLPGELGEIVPTMKTIPLPVIDESVHPDFPLRAINYRFGTYGREAAMWAMHLGVRQPFGRQAAHGLDHMTHNAQTLKDHPEWFALYGGKRDTQPGKRLNQLCYSNEELFQEAVRYARAQFDHYDMDAVSIMPPDGYTAICQCEKCKGKDTPERGYRGAFSDYVWEFVNRVAKEVRKTHPDKMISNCAYGTYTQPPLHIDKLEPNVQVIIVGGRRPTNANRDEIRQLRADWVKKTDNPLVIFENYPFTGRGFYLPAYIPRTLGESINETKGISKGEDIWLTMNFREDAVGFNHFLIYFTARMYWGGKDQNAVAMFDEYCRLFYGPAANEMQAFFSYCEAHWREMEKEADKASRALELFAVAKAKVGDNSVYAQRVQLIDNYLNGLRNKSQQLAQKRGPVPTLRLVGDPRGEIVIDGRLDDALWQKCPTASTGRLRELQTGQQPIYGTSIKSTWIGGNLYFAIRCEEAPGEKPNITTAKNGDQALWYGDAIEILLATESHNYYQIAVNPAGALEDLDRGTDKNNWFRWDSQAEVATQIADDHWTVEIRIPIVQDENDPLHQVIGHKPTVSLPWFINVCRQRIRENGTEYSAFAPTGASGFHKPLKFAHFYRGLSHQFEADPSVTDYLIANRAAEKLLRQRKTKAALTAFLALAEQKKITDLQKANALQQAALCARNLKDYEQAAEIADQIRLDAVRKTVQMENLLAQREFEEIINQFGGENFVEWPFWQKGAVAFARGRAYVGLKAGEKAEADLTTALEFTSDSRRRTSILLTMAINRERNLKDDDAALDAYRKNYETAGRVGSSEQFQSIEGAARILTRQGKYAEALAALERANIEKLKGVWRDTMLLSKARTLAAADQKAAARKLFQQILDDQSAAPRFKTEAREQLERLPEK</sequence>
<evidence type="ECO:0000313" key="4">
    <source>
        <dbReference type="Proteomes" id="UP000317171"/>
    </source>
</evidence>
<reference evidence="3 4" key="1">
    <citation type="submission" date="2019-02" db="EMBL/GenBank/DDBJ databases">
        <title>Deep-cultivation of Planctomycetes and their phenomic and genomic characterization uncovers novel biology.</title>
        <authorList>
            <person name="Wiegand S."/>
            <person name="Jogler M."/>
            <person name="Boedeker C."/>
            <person name="Pinto D."/>
            <person name="Vollmers J."/>
            <person name="Rivas-Marin E."/>
            <person name="Kohn T."/>
            <person name="Peeters S.H."/>
            <person name="Heuer A."/>
            <person name="Rast P."/>
            <person name="Oberbeckmann S."/>
            <person name="Bunk B."/>
            <person name="Jeske O."/>
            <person name="Meyerdierks A."/>
            <person name="Storesund J.E."/>
            <person name="Kallscheuer N."/>
            <person name="Luecker S."/>
            <person name="Lage O.M."/>
            <person name="Pohl T."/>
            <person name="Merkel B.J."/>
            <person name="Hornburger P."/>
            <person name="Mueller R.-W."/>
            <person name="Bruemmer F."/>
            <person name="Labrenz M."/>
            <person name="Spormann A.M."/>
            <person name="Op den Camp H."/>
            <person name="Overmann J."/>
            <person name="Amann R."/>
            <person name="Jetten M.S.M."/>
            <person name="Mascher T."/>
            <person name="Medema M.H."/>
            <person name="Devos D.P."/>
            <person name="Kaster A.-K."/>
            <person name="Ovreas L."/>
            <person name="Rohde M."/>
            <person name="Galperin M.Y."/>
            <person name="Jogler C."/>
        </authorList>
    </citation>
    <scope>NUCLEOTIDE SEQUENCE [LARGE SCALE GENOMIC DNA]</scope>
    <source>
        <strain evidence="3 4">Pan241w</strain>
    </source>
</reference>
<evidence type="ECO:0000313" key="3">
    <source>
        <dbReference type="EMBL" id="QDT45077.1"/>
    </source>
</evidence>
<feature type="signal peptide" evidence="2">
    <location>
        <begin position="1"/>
        <end position="18"/>
    </location>
</feature>
<evidence type="ECO:0000256" key="1">
    <source>
        <dbReference type="ARBA" id="ARBA00022801"/>
    </source>
</evidence>
<keyword evidence="1" id="KW-0378">Hydrolase</keyword>